<keyword evidence="3" id="KW-1185">Reference proteome</keyword>
<name>A0A1Y2MFZ4_EPING</name>
<evidence type="ECO:0000256" key="1">
    <source>
        <dbReference type="SAM" id="MobiDB-lite"/>
    </source>
</evidence>
<feature type="region of interest" description="Disordered" evidence="1">
    <location>
        <begin position="32"/>
        <end position="60"/>
    </location>
</feature>
<accession>A0A1Y2MFZ4</accession>
<organism evidence="2 3">
    <name type="scientific">Epicoccum nigrum</name>
    <name type="common">Soil fungus</name>
    <name type="synonym">Epicoccum purpurascens</name>
    <dbReference type="NCBI Taxonomy" id="105696"/>
    <lineage>
        <taxon>Eukaryota</taxon>
        <taxon>Fungi</taxon>
        <taxon>Dikarya</taxon>
        <taxon>Ascomycota</taxon>
        <taxon>Pezizomycotina</taxon>
        <taxon>Dothideomycetes</taxon>
        <taxon>Pleosporomycetidae</taxon>
        <taxon>Pleosporales</taxon>
        <taxon>Pleosporineae</taxon>
        <taxon>Didymellaceae</taxon>
        <taxon>Epicoccum</taxon>
    </lineage>
</organism>
<proteinExistence type="predicted"/>
<gene>
    <name evidence="2" type="ORF">B5807_01482</name>
</gene>
<protein>
    <submittedName>
        <fullName evidence="2">Uncharacterized protein</fullName>
    </submittedName>
</protein>
<dbReference type="Proteomes" id="UP000193240">
    <property type="component" value="Unassembled WGS sequence"/>
</dbReference>
<sequence>MLTFLAEARFTMSCTEYSWNFYHGLLNSLIQPSPSSTKTTRPTQSENDSPSAKETHQSQSQLLINMTSISHNICTVGYRRKEPRFCYASQHVKLEKQSAASTQLLLH</sequence>
<evidence type="ECO:0000313" key="3">
    <source>
        <dbReference type="Proteomes" id="UP000193240"/>
    </source>
</evidence>
<evidence type="ECO:0000313" key="2">
    <source>
        <dbReference type="EMBL" id="OSS55045.1"/>
    </source>
</evidence>
<dbReference type="AlphaFoldDB" id="A0A1Y2MFZ4"/>
<dbReference type="EMBL" id="KZ107838">
    <property type="protein sequence ID" value="OSS55045.1"/>
    <property type="molecule type" value="Genomic_DNA"/>
</dbReference>
<reference evidence="2 3" key="1">
    <citation type="journal article" date="2017" name="Genome Announc.">
        <title>Genome sequence of the saprophytic ascomycete Epicoccum nigrum ICMP 19927 strain isolated from New Zealand.</title>
        <authorList>
            <person name="Fokin M."/>
            <person name="Fleetwood D."/>
            <person name="Weir B.S."/>
            <person name="Villas-Boas S.G."/>
        </authorList>
    </citation>
    <scope>NUCLEOTIDE SEQUENCE [LARGE SCALE GENOMIC DNA]</scope>
    <source>
        <strain evidence="2 3">ICMP 19927</strain>
    </source>
</reference>
<feature type="compositionally biased region" description="Low complexity" evidence="1">
    <location>
        <begin position="32"/>
        <end position="45"/>
    </location>
</feature>
<dbReference type="InParanoid" id="A0A1Y2MFZ4"/>